<dbReference type="InterPro" id="IPR007867">
    <property type="entry name" value="GMC_OxRtase_C"/>
</dbReference>
<evidence type="ECO:0000313" key="16">
    <source>
        <dbReference type="Proteomes" id="UP001556367"/>
    </source>
</evidence>
<comment type="catalytic activity">
    <reaction evidence="1">
        <text>D-glucose + O2 = 2-dehydro-D-glucose + H2O2</text>
        <dbReference type="Rhea" id="RHEA:10552"/>
        <dbReference type="ChEBI" id="CHEBI:4167"/>
        <dbReference type="ChEBI" id="CHEBI:15379"/>
        <dbReference type="ChEBI" id="CHEBI:16240"/>
        <dbReference type="ChEBI" id="CHEBI:16609"/>
        <dbReference type="EC" id="1.1.3.10"/>
    </reaction>
</comment>
<name>A0ABR3JD34_9AGAR</name>
<evidence type="ECO:0000256" key="9">
    <source>
        <dbReference type="ARBA" id="ARBA00023002"/>
    </source>
</evidence>
<keyword evidence="9" id="KW-0560">Oxidoreductase</keyword>
<evidence type="ECO:0000256" key="6">
    <source>
        <dbReference type="ARBA" id="ARBA00016408"/>
    </source>
</evidence>
<comment type="cofactor">
    <cofactor evidence="2">
        <name>FAD</name>
        <dbReference type="ChEBI" id="CHEBI:57692"/>
    </cofactor>
</comment>
<keyword evidence="16" id="KW-1185">Reference proteome</keyword>
<dbReference type="PANTHER" id="PTHR42784">
    <property type="entry name" value="PYRANOSE 2-OXIDASE"/>
    <property type="match status" value="1"/>
</dbReference>
<dbReference type="SUPFAM" id="SSF51905">
    <property type="entry name" value="FAD/NAD(P)-binding domain"/>
    <property type="match status" value="1"/>
</dbReference>
<dbReference type="PANTHER" id="PTHR42784:SF1">
    <property type="entry name" value="PYRANOSE 2-OXIDASE"/>
    <property type="match status" value="1"/>
</dbReference>
<dbReference type="SUPFAM" id="SSF54373">
    <property type="entry name" value="FAD-linked reductases, C-terminal domain"/>
    <property type="match status" value="1"/>
</dbReference>
<dbReference type="Gene3D" id="3.50.50.60">
    <property type="entry name" value="FAD/NAD(P)-binding domain"/>
    <property type="match status" value="2"/>
</dbReference>
<dbReference type="InterPro" id="IPR012814">
    <property type="entry name" value="P2OX"/>
</dbReference>
<evidence type="ECO:0000256" key="5">
    <source>
        <dbReference type="ARBA" id="ARBA00013082"/>
    </source>
</evidence>
<comment type="similarity">
    <text evidence="3">Belongs to the GMC oxidoreductase family.</text>
</comment>
<dbReference type="NCBIfam" id="TIGR02462">
    <property type="entry name" value="pyranose_ox"/>
    <property type="match status" value="1"/>
</dbReference>
<dbReference type="Proteomes" id="UP001556367">
    <property type="component" value="Unassembled WGS sequence"/>
</dbReference>
<evidence type="ECO:0000256" key="2">
    <source>
        <dbReference type="ARBA" id="ARBA00001974"/>
    </source>
</evidence>
<evidence type="ECO:0000256" key="10">
    <source>
        <dbReference type="ARBA" id="ARBA00030508"/>
    </source>
</evidence>
<reference evidence="16" key="1">
    <citation type="submission" date="2024-06" db="EMBL/GenBank/DDBJ databases">
        <title>Multi-omics analyses provide insights into the biosynthesis of the anticancer antibiotic pleurotin in Hohenbuehelia grisea.</title>
        <authorList>
            <person name="Weaver J.A."/>
            <person name="Alberti F."/>
        </authorList>
    </citation>
    <scope>NUCLEOTIDE SEQUENCE [LARGE SCALE GENOMIC DNA]</scope>
    <source>
        <strain evidence="16">T-177</strain>
    </source>
</reference>
<evidence type="ECO:0000313" key="15">
    <source>
        <dbReference type="EMBL" id="KAL0953020.1"/>
    </source>
</evidence>
<evidence type="ECO:0000256" key="4">
    <source>
        <dbReference type="ARBA" id="ARBA00011881"/>
    </source>
</evidence>
<protein>
    <recommendedName>
        <fullName evidence="6">Pyranose 2-oxidase</fullName>
        <ecNumber evidence="5">1.1.3.10</ecNumber>
    </recommendedName>
    <alternativeName>
        <fullName evidence="11">FAD-oxidoreductase</fullName>
    </alternativeName>
    <alternativeName>
        <fullName evidence="10">Glucose 2-oxidase</fullName>
    </alternativeName>
    <alternativeName>
        <fullName evidence="12">Pyranose:oxygen 2-oxidoreductase</fullName>
    </alternativeName>
</protein>
<organism evidence="15 16">
    <name type="scientific">Hohenbuehelia grisea</name>
    <dbReference type="NCBI Taxonomy" id="104357"/>
    <lineage>
        <taxon>Eukaryota</taxon>
        <taxon>Fungi</taxon>
        <taxon>Dikarya</taxon>
        <taxon>Basidiomycota</taxon>
        <taxon>Agaricomycotina</taxon>
        <taxon>Agaricomycetes</taxon>
        <taxon>Agaricomycetidae</taxon>
        <taxon>Agaricales</taxon>
        <taxon>Pleurotineae</taxon>
        <taxon>Pleurotaceae</taxon>
        <taxon>Hohenbuehelia</taxon>
    </lineage>
</organism>
<evidence type="ECO:0000256" key="7">
    <source>
        <dbReference type="ARBA" id="ARBA00022630"/>
    </source>
</evidence>
<sequence length="619" mass="68312">MLASLAPDYRYTSCRHGTNPTLKAEFKFMFKHPSRLRFLSSAAITASSYHYSTMASRLSEEDIQKILLSAKNSSTQTATANVIFTDVFIAGSGPVACAYARTILDQKSDTKVFMAELGSQDSKIPGEHHKNSIKYQKDIDSFVNVIKGALQPISVPPSATYLPTLGGEGWTPSEGSHLTIQGHNPHQVPEKNLQASAVTRTVGGMATHWTCACPIPHEEERVNNPIPKAELDSLLDRAKDLLNVHLHEYDHSIRHQVVKSILQGYLPDRHVDGLPLAVERRKDNPQFVTWTGSNTVLGAQAKNPNFTLSPETRVTRLCTLNDEPGRISGALLRELNTDKDVIVIAKTFIIACGAVSTPQILANSRINLPPALGHYLAEQSLAFCQIVLKREYIESIAKNPNFAAAVKKHLDRHPKDPLPIPFDDPEPQVIIPYTSKFKYHCQVHRDAFSYGDVGPKADPRLIVDIRFFGKQDINKDNSVTFPRPQPEEFTDWKAGDTDIYGMPQATFEVRRSKDDDIRDQKMMKDMTDIASQLGSFLPGSYPQFMEPGLALHITGTTRIGKDAATSVANAESLVHGFTNLWVGGNGCIPDSTACNPTRTSIAIAIKGAEAVLDFLKKQH</sequence>
<evidence type="ECO:0000256" key="8">
    <source>
        <dbReference type="ARBA" id="ARBA00022827"/>
    </source>
</evidence>
<comment type="caution">
    <text evidence="15">The sequence shown here is derived from an EMBL/GenBank/DDBJ whole genome shotgun (WGS) entry which is preliminary data.</text>
</comment>
<proteinExistence type="inferred from homology"/>
<dbReference type="Pfam" id="PF00732">
    <property type="entry name" value="GMC_oxred_N"/>
    <property type="match status" value="1"/>
</dbReference>
<gene>
    <name evidence="15" type="ORF">HGRIS_007223</name>
</gene>
<feature type="domain" description="Glucose-methanol-choline oxidoreductase N-terminal" evidence="13">
    <location>
        <begin position="292"/>
        <end position="375"/>
    </location>
</feature>
<keyword evidence="8" id="KW-0274">FAD</keyword>
<accession>A0ABR3JD34</accession>
<comment type="subunit">
    <text evidence="4">Homotetramer.</text>
</comment>
<dbReference type="EC" id="1.1.3.10" evidence="5"/>
<dbReference type="InterPro" id="IPR036188">
    <property type="entry name" value="FAD/NAD-bd_sf"/>
</dbReference>
<dbReference type="Pfam" id="PF05199">
    <property type="entry name" value="GMC_oxred_C"/>
    <property type="match status" value="1"/>
</dbReference>
<dbReference type="EMBL" id="JASNQZ010000010">
    <property type="protein sequence ID" value="KAL0953020.1"/>
    <property type="molecule type" value="Genomic_DNA"/>
</dbReference>
<evidence type="ECO:0000256" key="3">
    <source>
        <dbReference type="ARBA" id="ARBA00010790"/>
    </source>
</evidence>
<keyword evidence="7" id="KW-0285">Flavoprotein</keyword>
<evidence type="ECO:0000256" key="11">
    <source>
        <dbReference type="ARBA" id="ARBA00031159"/>
    </source>
</evidence>
<feature type="domain" description="Glucose-methanol-choline oxidoreductase C-terminal" evidence="14">
    <location>
        <begin position="497"/>
        <end position="604"/>
    </location>
</feature>
<evidence type="ECO:0000259" key="13">
    <source>
        <dbReference type="Pfam" id="PF00732"/>
    </source>
</evidence>
<dbReference type="InterPro" id="IPR000172">
    <property type="entry name" value="GMC_OxRdtase_N"/>
</dbReference>
<evidence type="ECO:0000256" key="1">
    <source>
        <dbReference type="ARBA" id="ARBA00000827"/>
    </source>
</evidence>
<dbReference type="InterPro" id="IPR051473">
    <property type="entry name" value="P2Ox-like"/>
</dbReference>
<evidence type="ECO:0000259" key="14">
    <source>
        <dbReference type="Pfam" id="PF05199"/>
    </source>
</evidence>
<evidence type="ECO:0000256" key="12">
    <source>
        <dbReference type="ARBA" id="ARBA00031330"/>
    </source>
</evidence>